<name>A0A4S3TIR8_9EURY</name>
<feature type="compositionally biased region" description="Low complexity" evidence="1">
    <location>
        <begin position="48"/>
        <end position="62"/>
    </location>
</feature>
<evidence type="ECO:0000313" key="3">
    <source>
        <dbReference type="Proteomes" id="UP000318864"/>
    </source>
</evidence>
<gene>
    <name evidence="2" type="ORF">D8Y22_18195</name>
</gene>
<reference evidence="2 3" key="1">
    <citation type="submission" date="2018-10" db="EMBL/GenBank/DDBJ databases">
        <title>Natronolimnobius sp. XQ-INN 246 isolated from Inner Mongolia Autonomous Region of China.</title>
        <authorList>
            <person name="Xue Q."/>
        </authorList>
    </citation>
    <scope>NUCLEOTIDE SEQUENCE [LARGE SCALE GENOMIC DNA]</scope>
    <source>
        <strain evidence="2 3">XQ-INN 246</strain>
    </source>
</reference>
<proteinExistence type="predicted"/>
<feature type="compositionally biased region" description="Polar residues" evidence="1">
    <location>
        <begin position="36"/>
        <end position="47"/>
    </location>
</feature>
<feature type="region of interest" description="Disordered" evidence="1">
    <location>
        <begin position="34"/>
        <end position="76"/>
    </location>
</feature>
<dbReference type="AlphaFoldDB" id="A0A4S3TIR8"/>
<protein>
    <submittedName>
        <fullName evidence="2">Uncharacterized protein</fullName>
    </submittedName>
</protein>
<evidence type="ECO:0000313" key="2">
    <source>
        <dbReference type="EMBL" id="THE63440.1"/>
    </source>
</evidence>
<comment type="caution">
    <text evidence="2">The sequence shown here is derived from an EMBL/GenBank/DDBJ whole genome shotgun (WGS) entry which is preliminary data.</text>
</comment>
<keyword evidence="3" id="KW-1185">Reference proteome</keyword>
<organism evidence="2 3">
    <name type="scientific">Salinadaptatus halalkaliphilus</name>
    <dbReference type="NCBI Taxonomy" id="2419781"/>
    <lineage>
        <taxon>Archaea</taxon>
        <taxon>Methanobacteriati</taxon>
        <taxon>Methanobacteriota</taxon>
        <taxon>Stenosarchaea group</taxon>
        <taxon>Halobacteria</taxon>
        <taxon>Halobacteriales</taxon>
        <taxon>Natrialbaceae</taxon>
        <taxon>Salinadaptatus</taxon>
    </lineage>
</organism>
<dbReference type="EMBL" id="RBZW01000059">
    <property type="protein sequence ID" value="THE63440.1"/>
    <property type="molecule type" value="Genomic_DNA"/>
</dbReference>
<accession>A0A4S3TIR8</accession>
<sequence length="104" mass="11179">MSTLCFGSAHIAISADERNPDIAIGITTVRRPAMVTSHSGRSGTDGVTSTAAATRPTTAVATGSDSEELDERITDETGDDVRVDVRFIKYDTMQEDRNVLSLYL</sequence>
<dbReference type="Proteomes" id="UP000318864">
    <property type="component" value="Unassembled WGS sequence"/>
</dbReference>
<dbReference type="RefSeq" id="WP_141466092.1">
    <property type="nucleotide sequence ID" value="NZ_RBZW01000059.1"/>
</dbReference>
<evidence type="ECO:0000256" key="1">
    <source>
        <dbReference type="SAM" id="MobiDB-lite"/>
    </source>
</evidence>